<accession>A0AAD7DLB2</accession>
<dbReference type="Proteomes" id="UP001221757">
    <property type="component" value="Unassembled WGS sequence"/>
</dbReference>
<sequence>MGRMHRALEIFDIAEMICEQVGLGSPLEAPGRCALRDLAVLARTATIFLNPALNITWRTQRTILNDITESADDFDGITSIRLLRVTGSKDWERPLFYLHRVKSFSICCTFEDADFFEAISLCPPGVFIFPNLERLFWFVDPTDSFHHVRLFLAPSITDITLGRIGTVSHVSVLSTLAAKCPSLVKVSIHIHAVQELALATVSTFVRRLAHIELLTVPELDEMAFAHIAELPGLSSLRFNHPAESVYRLPGGTAGFRALTELTTPTMECATGIIAMPLNRPLVKLIILRQPMPPTNLVARQFYSDVAKYCAHASLRHIGVYGAYNNTDALTADQIEKYSAGGDILSPLFCFANLVLVDLVHAAGFDLDNAIVLAMARAWPQIEYLALEAGAFRHVRSRVTLEGLYAFAQHCPNLRNLELTFDVTVFLKELSPQKTPSSVLMSLSPRSKTPSALLSS</sequence>
<protein>
    <recommendedName>
        <fullName evidence="4">F-box domain-containing protein</fullName>
    </recommendedName>
</protein>
<keyword evidence="3" id="KW-1185">Reference proteome</keyword>
<dbReference type="InterPro" id="IPR032675">
    <property type="entry name" value="LRR_dom_sf"/>
</dbReference>
<gene>
    <name evidence="2" type="ORF">B0H17DRAFT_1057571</name>
</gene>
<evidence type="ECO:0000313" key="3">
    <source>
        <dbReference type="Proteomes" id="UP001221757"/>
    </source>
</evidence>
<name>A0AAD7DLB2_MYCRO</name>
<feature type="region of interest" description="Disordered" evidence="1">
    <location>
        <begin position="435"/>
        <end position="455"/>
    </location>
</feature>
<dbReference type="Gene3D" id="3.80.10.10">
    <property type="entry name" value="Ribonuclease Inhibitor"/>
    <property type="match status" value="2"/>
</dbReference>
<dbReference type="EMBL" id="JARKIE010000042">
    <property type="protein sequence ID" value="KAJ7694415.1"/>
    <property type="molecule type" value="Genomic_DNA"/>
</dbReference>
<proteinExistence type="predicted"/>
<organism evidence="2 3">
    <name type="scientific">Mycena rosella</name>
    <name type="common">Pink bonnet</name>
    <name type="synonym">Agaricus rosellus</name>
    <dbReference type="NCBI Taxonomy" id="1033263"/>
    <lineage>
        <taxon>Eukaryota</taxon>
        <taxon>Fungi</taxon>
        <taxon>Dikarya</taxon>
        <taxon>Basidiomycota</taxon>
        <taxon>Agaricomycotina</taxon>
        <taxon>Agaricomycetes</taxon>
        <taxon>Agaricomycetidae</taxon>
        <taxon>Agaricales</taxon>
        <taxon>Marasmiineae</taxon>
        <taxon>Mycenaceae</taxon>
        <taxon>Mycena</taxon>
    </lineage>
</organism>
<reference evidence="2" key="1">
    <citation type="submission" date="2023-03" db="EMBL/GenBank/DDBJ databases">
        <title>Massive genome expansion in bonnet fungi (Mycena s.s.) driven by repeated elements and novel gene families across ecological guilds.</title>
        <authorList>
            <consortium name="Lawrence Berkeley National Laboratory"/>
            <person name="Harder C.B."/>
            <person name="Miyauchi S."/>
            <person name="Viragh M."/>
            <person name="Kuo A."/>
            <person name="Thoen E."/>
            <person name="Andreopoulos B."/>
            <person name="Lu D."/>
            <person name="Skrede I."/>
            <person name="Drula E."/>
            <person name="Henrissat B."/>
            <person name="Morin E."/>
            <person name="Kohler A."/>
            <person name="Barry K."/>
            <person name="LaButti K."/>
            <person name="Morin E."/>
            <person name="Salamov A."/>
            <person name="Lipzen A."/>
            <person name="Mereny Z."/>
            <person name="Hegedus B."/>
            <person name="Baldrian P."/>
            <person name="Stursova M."/>
            <person name="Weitz H."/>
            <person name="Taylor A."/>
            <person name="Grigoriev I.V."/>
            <person name="Nagy L.G."/>
            <person name="Martin F."/>
            <person name="Kauserud H."/>
        </authorList>
    </citation>
    <scope>NUCLEOTIDE SEQUENCE</scope>
    <source>
        <strain evidence="2">CBHHK067</strain>
    </source>
</reference>
<comment type="caution">
    <text evidence="2">The sequence shown here is derived from an EMBL/GenBank/DDBJ whole genome shotgun (WGS) entry which is preliminary data.</text>
</comment>
<evidence type="ECO:0000313" key="2">
    <source>
        <dbReference type="EMBL" id="KAJ7694415.1"/>
    </source>
</evidence>
<evidence type="ECO:0000256" key="1">
    <source>
        <dbReference type="SAM" id="MobiDB-lite"/>
    </source>
</evidence>
<evidence type="ECO:0008006" key="4">
    <source>
        <dbReference type="Google" id="ProtNLM"/>
    </source>
</evidence>
<dbReference type="AlphaFoldDB" id="A0AAD7DLB2"/>